<keyword evidence="13" id="KW-1185">Reference proteome</keyword>
<dbReference type="Proteomes" id="UP000076722">
    <property type="component" value="Unassembled WGS sequence"/>
</dbReference>
<dbReference type="GO" id="GO:0020037">
    <property type="term" value="F:heme binding"/>
    <property type="evidence" value="ECO:0007669"/>
    <property type="project" value="InterPro"/>
</dbReference>
<evidence type="ECO:0000256" key="11">
    <source>
        <dbReference type="SAM" id="MobiDB-lite"/>
    </source>
</evidence>
<dbReference type="GO" id="GO:0004497">
    <property type="term" value="F:monooxygenase activity"/>
    <property type="evidence" value="ECO:0007669"/>
    <property type="project" value="UniProtKB-KW"/>
</dbReference>
<keyword evidence="5 9" id="KW-0479">Metal-binding</keyword>
<evidence type="ECO:0000256" key="3">
    <source>
        <dbReference type="ARBA" id="ARBA00010617"/>
    </source>
</evidence>
<dbReference type="Pfam" id="PF00067">
    <property type="entry name" value="p450"/>
    <property type="match status" value="1"/>
</dbReference>
<keyword evidence="4 9" id="KW-0349">Heme</keyword>
<dbReference type="AlphaFoldDB" id="A0A164RX96"/>
<evidence type="ECO:0000256" key="9">
    <source>
        <dbReference type="PIRSR" id="PIRSR602401-1"/>
    </source>
</evidence>
<protein>
    <submittedName>
        <fullName evidence="12">Cytochrome P450</fullName>
    </submittedName>
</protein>
<organism evidence="12 13">
    <name type="scientific">Sistotremastrum niveocremeum HHB9708</name>
    <dbReference type="NCBI Taxonomy" id="1314777"/>
    <lineage>
        <taxon>Eukaryota</taxon>
        <taxon>Fungi</taxon>
        <taxon>Dikarya</taxon>
        <taxon>Basidiomycota</taxon>
        <taxon>Agaricomycotina</taxon>
        <taxon>Agaricomycetes</taxon>
        <taxon>Sistotremastrales</taxon>
        <taxon>Sistotremastraceae</taxon>
        <taxon>Sertulicium</taxon>
        <taxon>Sertulicium niveocremeum</taxon>
    </lineage>
</organism>
<dbReference type="PRINTS" id="PR00463">
    <property type="entry name" value="EP450I"/>
</dbReference>
<accession>A0A164RX96</accession>
<reference evidence="12 13" key="1">
    <citation type="journal article" date="2016" name="Mol. Biol. Evol.">
        <title>Comparative Genomics of Early-Diverging Mushroom-Forming Fungi Provides Insights into the Origins of Lignocellulose Decay Capabilities.</title>
        <authorList>
            <person name="Nagy L.G."/>
            <person name="Riley R."/>
            <person name="Tritt A."/>
            <person name="Adam C."/>
            <person name="Daum C."/>
            <person name="Floudas D."/>
            <person name="Sun H."/>
            <person name="Yadav J.S."/>
            <person name="Pangilinan J."/>
            <person name="Larsson K.H."/>
            <person name="Matsuura K."/>
            <person name="Barry K."/>
            <person name="Labutti K."/>
            <person name="Kuo R."/>
            <person name="Ohm R.A."/>
            <person name="Bhattacharya S.S."/>
            <person name="Shirouzu T."/>
            <person name="Yoshinaga Y."/>
            <person name="Martin F.M."/>
            <person name="Grigoriev I.V."/>
            <person name="Hibbett D.S."/>
        </authorList>
    </citation>
    <scope>NUCLEOTIDE SEQUENCE [LARGE SCALE GENOMIC DNA]</scope>
    <source>
        <strain evidence="12 13">HHB9708</strain>
    </source>
</reference>
<gene>
    <name evidence="12" type="ORF">SISNIDRAFT_479347</name>
</gene>
<evidence type="ECO:0000313" key="13">
    <source>
        <dbReference type="Proteomes" id="UP000076722"/>
    </source>
</evidence>
<comment type="similarity">
    <text evidence="3 10">Belongs to the cytochrome P450 family.</text>
</comment>
<evidence type="ECO:0000256" key="8">
    <source>
        <dbReference type="ARBA" id="ARBA00023033"/>
    </source>
</evidence>
<name>A0A164RX96_9AGAM</name>
<dbReference type="PANTHER" id="PTHR46300:SF7">
    <property type="entry name" value="P450, PUTATIVE (EUROFUNG)-RELATED"/>
    <property type="match status" value="1"/>
</dbReference>
<evidence type="ECO:0000256" key="7">
    <source>
        <dbReference type="ARBA" id="ARBA00023004"/>
    </source>
</evidence>
<evidence type="ECO:0000256" key="1">
    <source>
        <dbReference type="ARBA" id="ARBA00001971"/>
    </source>
</evidence>
<dbReference type="EMBL" id="KV419418">
    <property type="protein sequence ID" value="KZS90971.1"/>
    <property type="molecule type" value="Genomic_DNA"/>
</dbReference>
<sequence>MIYVYSRSRRSGSRRLPYPPGPKGAPLIGNVLQIPLKGPWVKWAEWAAEYGDIFYLNTLGQSLVILNSYQTGLDLLLKRGAIYSDRPGLYAQRLIRSSGGWGFALTLDTYGENFHIKRRFINQTFNPTATRKSLGVMYTNIRLFLQSLLREPTKFHSYHKMYTAANIMMVTYGHLVEDENDEWTRNAEKALTTLDTLGQHPIDIWPSLKIEVGKLPFAIWGKKFVKQMKEMKEATHTVSVVPYDIIKKRFFDGTAVPSMATELLEENLRADGTIAHEELISGACAITYIGGADTTVASIDTFVIAMILYPEIQSAARRTIDEVLQGERLPSFEDRDALPFVDAIMKEVLRWRPVLAGGIPHRSIEDDEYQGMFIPKGSTVAFNVLGMMYNPKDFPDPTKFSPQRFLKHTGESYALKTDETDPEDIAFGFGRRICPGRHFATSWLWLAIATILTVFDISPEVDAAGNDMLPDLEYVPVVVSHPKPFQRQSGKAGDLRHDLGVYE</sequence>
<feature type="binding site" description="axial binding residue" evidence="9">
    <location>
        <position position="434"/>
    </location>
    <ligand>
        <name>heme</name>
        <dbReference type="ChEBI" id="CHEBI:30413"/>
    </ligand>
    <ligandPart>
        <name>Fe</name>
        <dbReference type="ChEBI" id="CHEBI:18248"/>
    </ligandPart>
</feature>
<dbReference type="GO" id="GO:0016705">
    <property type="term" value="F:oxidoreductase activity, acting on paired donors, with incorporation or reduction of molecular oxygen"/>
    <property type="evidence" value="ECO:0007669"/>
    <property type="project" value="InterPro"/>
</dbReference>
<keyword evidence="8 10" id="KW-0503">Monooxygenase</keyword>
<dbReference type="GO" id="GO:0005506">
    <property type="term" value="F:iron ion binding"/>
    <property type="evidence" value="ECO:0007669"/>
    <property type="project" value="InterPro"/>
</dbReference>
<evidence type="ECO:0000313" key="12">
    <source>
        <dbReference type="EMBL" id="KZS90971.1"/>
    </source>
</evidence>
<dbReference type="Gene3D" id="1.10.630.10">
    <property type="entry name" value="Cytochrome P450"/>
    <property type="match status" value="1"/>
</dbReference>
<dbReference type="PANTHER" id="PTHR46300">
    <property type="entry name" value="P450, PUTATIVE (EUROFUNG)-RELATED-RELATED"/>
    <property type="match status" value="1"/>
</dbReference>
<dbReference type="InterPro" id="IPR017972">
    <property type="entry name" value="Cyt_P450_CS"/>
</dbReference>
<dbReference type="PROSITE" id="PS00086">
    <property type="entry name" value="CYTOCHROME_P450"/>
    <property type="match status" value="1"/>
</dbReference>
<evidence type="ECO:0000256" key="4">
    <source>
        <dbReference type="ARBA" id="ARBA00022617"/>
    </source>
</evidence>
<dbReference type="STRING" id="1314777.A0A164RX96"/>
<dbReference type="PRINTS" id="PR00385">
    <property type="entry name" value="P450"/>
</dbReference>
<proteinExistence type="inferred from homology"/>
<keyword evidence="6 10" id="KW-0560">Oxidoreductase</keyword>
<feature type="region of interest" description="Disordered" evidence="11">
    <location>
        <begin position="1"/>
        <end position="21"/>
    </location>
</feature>
<dbReference type="InterPro" id="IPR001128">
    <property type="entry name" value="Cyt_P450"/>
</dbReference>
<dbReference type="InterPro" id="IPR036396">
    <property type="entry name" value="Cyt_P450_sf"/>
</dbReference>
<comment type="pathway">
    <text evidence="2">Secondary metabolite biosynthesis.</text>
</comment>
<dbReference type="InterPro" id="IPR002401">
    <property type="entry name" value="Cyt_P450_E_grp-I"/>
</dbReference>
<evidence type="ECO:0000256" key="10">
    <source>
        <dbReference type="RuleBase" id="RU000461"/>
    </source>
</evidence>
<keyword evidence="7 9" id="KW-0408">Iron</keyword>
<evidence type="ECO:0000256" key="6">
    <source>
        <dbReference type="ARBA" id="ARBA00023002"/>
    </source>
</evidence>
<evidence type="ECO:0000256" key="5">
    <source>
        <dbReference type="ARBA" id="ARBA00022723"/>
    </source>
</evidence>
<dbReference type="CDD" id="cd11065">
    <property type="entry name" value="CYP64-like"/>
    <property type="match status" value="1"/>
</dbReference>
<dbReference type="SUPFAM" id="SSF48264">
    <property type="entry name" value="Cytochrome P450"/>
    <property type="match status" value="1"/>
</dbReference>
<comment type="cofactor">
    <cofactor evidence="1 9">
        <name>heme</name>
        <dbReference type="ChEBI" id="CHEBI:30413"/>
    </cofactor>
</comment>
<evidence type="ECO:0000256" key="2">
    <source>
        <dbReference type="ARBA" id="ARBA00005179"/>
    </source>
</evidence>
<dbReference type="InterPro" id="IPR050364">
    <property type="entry name" value="Cytochrome_P450_fung"/>
</dbReference>